<dbReference type="InterPro" id="IPR000192">
    <property type="entry name" value="Aminotrans_V_dom"/>
</dbReference>
<name>A0A517MAW1_9BACT</name>
<evidence type="ECO:0000256" key="6">
    <source>
        <dbReference type="ARBA" id="ARBA00022898"/>
    </source>
</evidence>
<keyword evidence="5" id="KW-0479">Metal-binding</keyword>
<gene>
    <name evidence="12" type="primary">iscS_1</name>
    <name evidence="12" type="ORF">FF011L_07510</name>
</gene>
<evidence type="ECO:0000259" key="11">
    <source>
        <dbReference type="Pfam" id="PF00266"/>
    </source>
</evidence>
<dbReference type="Gene3D" id="1.10.260.50">
    <property type="match status" value="1"/>
</dbReference>
<comment type="similarity">
    <text evidence="2">Belongs to the class-V pyridoxal-phosphate-dependent aminotransferase family. NifS/IscS subfamily.</text>
</comment>
<reference evidence="12 13" key="1">
    <citation type="submission" date="2019-02" db="EMBL/GenBank/DDBJ databases">
        <title>Deep-cultivation of Planctomycetes and their phenomic and genomic characterization uncovers novel biology.</title>
        <authorList>
            <person name="Wiegand S."/>
            <person name="Jogler M."/>
            <person name="Boedeker C."/>
            <person name="Pinto D."/>
            <person name="Vollmers J."/>
            <person name="Rivas-Marin E."/>
            <person name="Kohn T."/>
            <person name="Peeters S.H."/>
            <person name="Heuer A."/>
            <person name="Rast P."/>
            <person name="Oberbeckmann S."/>
            <person name="Bunk B."/>
            <person name="Jeske O."/>
            <person name="Meyerdierks A."/>
            <person name="Storesund J.E."/>
            <person name="Kallscheuer N."/>
            <person name="Luecker S."/>
            <person name="Lage O.M."/>
            <person name="Pohl T."/>
            <person name="Merkel B.J."/>
            <person name="Hornburger P."/>
            <person name="Mueller R.-W."/>
            <person name="Bruemmer F."/>
            <person name="Labrenz M."/>
            <person name="Spormann A.M."/>
            <person name="Op den Camp H."/>
            <person name="Overmann J."/>
            <person name="Amann R."/>
            <person name="Jetten M.S.M."/>
            <person name="Mascher T."/>
            <person name="Medema M.H."/>
            <person name="Devos D.P."/>
            <person name="Kaster A.-K."/>
            <person name="Ovreas L."/>
            <person name="Rohde M."/>
            <person name="Galperin M.Y."/>
            <person name="Jogler C."/>
        </authorList>
    </citation>
    <scope>NUCLEOTIDE SEQUENCE [LARGE SCALE GENOMIC DNA]</scope>
    <source>
        <strain evidence="12 13">FF011L</strain>
    </source>
</reference>
<keyword evidence="7" id="KW-0408">Iron</keyword>
<keyword evidence="4 12" id="KW-0808">Transferase</keyword>
<dbReference type="EC" id="2.8.1.7" evidence="3"/>
<dbReference type="InterPro" id="IPR015422">
    <property type="entry name" value="PyrdxlP-dep_Trfase_small"/>
</dbReference>
<keyword evidence="8" id="KW-0411">Iron-sulfur</keyword>
<evidence type="ECO:0000256" key="4">
    <source>
        <dbReference type="ARBA" id="ARBA00022679"/>
    </source>
</evidence>
<dbReference type="PANTHER" id="PTHR11601">
    <property type="entry name" value="CYSTEINE DESULFURYLASE FAMILY MEMBER"/>
    <property type="match status" value="1"/>
</dbReference>
<dbReference type="GO" id="GO:0046872">
    <property type="term" value="F:metal ion binding"/>
    <property type="evidence" value="ECO:0007669"/>
    <property type="project" value="UniProtKB-KW"/>
</dbReference>
<dbReference type="InterPro" id="IPR015421">
    <property type="entry name" value="PyrdxlP-dep_Trfase_major"/>
</dbReference>
<dbReference type="EMBL" id="CP036262">
    <property type="protein sequence ID" value="QDS92015.1"/>
    <property type="molecule type" value="Genomic_DNA"/>
</dbReference>
<dbReference type="GO" id="GO:0051536">
    <property type="term" value="F:iron-sulfur cluster binding"/>
    <property type="evidence" value="ECO:0007669"/>
    <property type="project" value="UniProtKB-KW"/>
</dbReference>
<dbReference type="Gene3D" id="3.90.1150.10">
    <property type="entry name" value="Aspartate Aminotransferase, domain 1"/>
    <property type="match status" value="1"/>
</dbReference>
<dbReference type="InterPro" id="IPR020578">
    <property type="entry name" value="Aminotrans_V_PyrdxlP_BS"/>
</dbReference>
<evidence type="ECO:0000256" key="8">
    <source>
        <dbReference type="ARBA" id="ARBA00023014"/>
    </source>
</evidence>
<comment type="catalytic activity">
    <reaction evidence="9">
        <text>(sulfur carrier)-H + L-cysteine = (sulfur carrier)-SH + L-alanine</text>
        <dbReference type="Rhea" id="RHEA:43892"/>
        <dbReference type="Rhea" id="RHEA-COMP:14737"/>
        <dbReference type="Rhea" id="RHEA-COMP:14739"/>
        <dbReference type="ChEBI" id="CHEBI:29917"/>
        <dbReference type="ChEBI" id="CHEBI:35235"/>
        <dbReference type="ChEBI" id="CHEBI:57972"/>
        <dbReference type="ChEBI" id="CHEBI:64428"/>
        <dbReference type="EC" id="2.8.1.7"/>
    </reaction>
</comment>
<evidence type="ECO:0000256" key="2">
    <source>
        <dbReference type="ARBA" id="ARBA00006490"/>
    </source>
</evidence>
<dbReference type="InterPro" id="IPR016454">
    <property type="entry name" value="Cysteine_dSase"/>
</dbReference>
<comment type="cofactor">
    <cofactor evidence="1 10">
        <name>pyridoxal 5'-phosphate</name>
        <dbReference type="ChEBI" id="CHEBI:597326"/>
    </cofactor>
</comment>
<evidence type="ECO:0000256" key="10">
    <source>
        <dbReference type="RuleBase" id="RU004504"/>
    </source>
</evidence>
<dbReference type="PANTHER" id="PTHR11601:SF34">
    <property type="entry name" value="CYSTEINE DESULFURASE"/>
    <property type="match status" value="1"/>
</dbReference>
<evidence type="ECO:0000313" key="12">
    <source>
        <dbReference type="EMBL" id="QDS92015.1"/>
    </source>
</evidence>
<dbReference type="RefSeq" id="WP_246109706.1">
    <property type="nucleotide sequence ID" value="NZ_CP036262.1"/>
</dbReference>
<dbReference type="PROSITE" id="PS00595">
    <property type="entry name" value="AA_TRANSFER_CLASS_5"/>
    <property type="match status" value="1"/>
</dbReference>
<evidence type="ECO:0000256" key="1">
    <source>
        <dbReference type="ARBA" id="ARBA00001933"/>
    </source>
</evidence>
<keyword evidence="6" id="KW-0663">Pyridoxal phosphate</keyword>
<dbReference type="KEGG" id="rml:FF011L_07510"/>
<accession>A0A517MAW1</accession>
<dbReference type="InterPro" id="IPR015424">
    <property type="entry name" value="PyrdxlP-dep_Trfase"/>
</dbReference>
<dbReference type="GO" id="GO:0031071">
    <property type="term" value="F:cysteine desulfurase activity"/>
    <property type="evidence" value="ECO:0007669"/>
    <property type="project" value="UniProtKB-EC"/>
</dbReference>
<dbReference type="SUPFAM" id="SSF53383">
    <property type="entry name" value="PLP-dependent transferases"/>
    <property type="match status" value="1"/>
</dbReference>
<evidence type="ECO:0000256" key="3">
    <source>
        <dbReference type="ARBA" id="ARBA00012239"/>
    </source>
</evidence>
<dbReference type="PIRSF" id="PIRSF005572">
    <property type="entry name" value="NifS"/>
    <property type="match status" value="1"/>
</dbReference>
<evidence type="ECO:0000313" key="13">
    <source>
        <dbReference type="Proteomes" id="UP000320672"/>
    </source>
</evidence>
<dbReference type="Proteomes" id="UP000320672">
    <property type="component" value="Chromosome"/>
</dbReference>
<proteinExistence type="inferred from homology"/>
<evidence type="ECO:0000256" key="5">
    <source>
        <dbReference type="ARBA" id="ARBA00022723"/>
    </source>
</evidence>
<dbReference type="AlphaFoldDB" id="A0A517MAW1"/>
<keyword evidence="13" id="KW-1185">Reference proteome</keyword>
<organism evidence="12 13">
    <name type="scientific">Roseimaritima multifibrata</name>
    <dbReference type="NCBI Taxonomy" id="1930274"/>
    <lineage>
        <taxon>Bacteria</taxon>
        <taxon>Pseudomonadati</taxon>
        <taxon>Planctomycetota</taxon>
        <taxon>Planctomycetia</taxon>
        <taxon>Pirellulales</taxon>
        <taxon>Pirellulaceae</taxon>
        <taxon>Roseimaritima</taxon>
    </lineage>
</organism>
<dbReference type="Pfam" id="PF00266">
    <property type="entry name" value="Aminotran_5"/>
    <property type="match status" value="1"/>
</dbReference>
<dbReference type="Gene3D" id="3.40.640.10">
    <property type="entry name" value="Type I PLP-dependent aspartate aminotransferase-like (Major domain)"/>
    <property type="match status" value="1"/>
</dbReference>
<evidence type="ECO:0000256" key="9">
    <source>
        <dbReference type="ARBA" id="ARBA00050776"/>
    </source>
</evidence>
<feature type="domain" description="Aminotransferase class V" evidence="11">
    <location>
        <begin position="5"/>
        <end position="384"/>
    </location>
</feature>
<sequence length="402" mass="43370">MNDLIYLDHHATTPCDRRVAAVVQRMLLEDYGNASSQHRFGQSAADAVHSAAETIAQALAAQATELVFTSGATESNSLALLGVCQHPRQKRRKIVTAVTEHPAVLDPIRRLEADGFVVERIAPYPQSDPNVGQVDEEAILNAIDDQTAVVSVMLANNEIGTIQPLRRVAEKCHQVGALLHCDATQAVGRIPVSVVDLDVDLLSASAHKFYGPKGVGLLYIRQTGRRVRIRPQIEGGGQQRGLRSGTLNVPGIVGMGEALKWAVEEMDTATLRIAGLRQRLWDRLKSGIPELVLNGPSIADANTSISPTDSVLRRLHGNLNVMFPRVEGEALMTTVPTVACSSGSACSSVDPAPSHVLMAIGCNESQARSSLRFGIGRPTTEQQTDEAADRLLDAFHRLRQMV</sequence>
<protein>
    <recommendedName>
        <fullName evidence="3">cysteine desulfurase</fullName>
        <ecNumber evidence="3">2.8.1.7</ecNumber>
    </recommendedName>
</protein>
<evidence type="ECO:0000256" key="7">
    <source>
        <dbReference type="ARBA" id="ARBA00023004"/>
    </source>
</evidence>